<gene>
    <name evidence="2" type="ORF">ACFQ1S_38945</name>
</gene>
<accession>A0ABW3MKH4</accession>
<dbReference type="Gene3D" id="3.40.50.1820">
    <property type="entry name" value="alpha/beta hydrolase"/>
    <property type="match status" value="1"/>
</dbReference>
<feature type="non-terminal residue" evidence="2">
    <location>
        <position position="43"/>
    </location>
</feature>
<reference evidence="3" key="1">
    <citation type="journal article" date="2019" name="Int. J. Syst. Evol. Microbiol.">
        <title>The Global Catalogue of Microorganisms (GCM) 10K type strain sequencing project: providing services to taxonomists for standard genome sequencing and annotation.</title>
        <authorList>
            <consortium name="The Broad Institute Genomics Platform"/>
            <consortium name="The Broad Institute Genome Sequencing Center for Infectious Disease"/>
            <person name="Wu L."/>
            <person name="Ma J."/>
        </authorList>
    </citation>
    <scope>NUCLEOTIDE SEQUENCE [LARGE SCALE GENOMIC DNA]</scope>
    <source>
        <strain evidence="3">JCM 31486</strain>
    </source>
</reference>
<protein>
    <submittedName>
        <fullName evidence="2">Epoxide hydrolase N-terminal domain-containing protein</fullName>
    </submittedName>
</protein>
<evidence type="ECO:0000259" key="1">
    <source>
        <dbReference type="Pfam" id="PF06441"/>
    </source>
</evidence>
<name>A0ABW3MKH4_9PSEU</name>
<sequence>MTSAITPYHVTIPATQLADLHSRLANTRWPDQPEGVGWRLGIP</sequence>
<evidence type="ECO:0000313" key="3">
    <source>
        <dbReference type="Proteomes" id="UP001597045"/>
    </source>
</evidence>
<organism evidence="2 3">
    <name type="scientific">Kibdelosporangium lantanae</name>
    <dbReference type="NCBI Taxonomy" id="1497396"/>
    <lineage>
        <taxon>Bacteria</taxon>
        <taxon>Bacillati</taxon>
        <taxon>Actinomycetota</taxon>
        <taxon>Actinomycetes</taxon>
        <taxon>Pseudonocardiales</taxon>
        <taxon>Pseudonocardiaceae</taxon>
        <taxon>Kibdelosporangium</taxon>
    </lineage>
</organism>
<dbReference type="EMBL" id="JBHTIS010003318">
    <property type="protein sequence ID" value="MFD1051090.1"/>
    <property type="molecule type" value="Genomic_DNA"/>
</dbReference>
<proteinExistence type="predicted"/>
<dbReference type="InterPro" id="IPR010497">
    <property type="entry name" value="Epoxide_hydro_N"/>
</dbReference>
<dbReference type="GO" id="GO:0016787">
    <property type="term" value="F:hydrolase activity"/>
    <property type="evidence" value="ECO:0007669"/>
    <property type="project" value="UniProtKB-KW"/>
</dbReference>
<dbReference type="SUPFAM" id="SSF53474">
    <property type="entry name" value="alpha/beta-Hydrolases"/>
    <property type="match status" value="1"/>
</dbReference>
<dbReference type="Proteomes" id="UP001597045">
    <property type="component" value="Unassembled WGS sequence"/>
</dbReference>
<keyword evidence="2" id="KW-0378">Hydrolase</keyword>
<dbReference type="Pfam" id="PF06441">
    <property type="entry name" value="EHN"/>
    <property type="match status" value="1"/>
</dbReference>
<keyword evidence="3" id="KW-1185">Reference proteome</keyword>
<comment type="caution">
    <text evidence="2">The sequence shown here is derived from an EMBL/GenBank/DDBJ whole genome shotgun (WGS) entry which is preliminary data.</text>
</comment>
<dbReference type="InterPro" id="IPR029058">
    <property type="entry name" value="AB_hydrolase_fold"/>
</dbReference>
<feature type="domain" description="Epoxide hydrolase N-terminal" evidence="1">
    <location>
        <begin position="5"/>
        <end position="43"/>
    </location>
</feature>
<evidence type="ECO:0000313" key="2">
    <source>
        <dbReference type="EMBL" id="MFD1051090.1"/>
    </source>
</evidence>